<dbReference type="Gene3D" id="1.25.40.10">
    <property type="entry name" value="Tetratricopeptide repeat domain"/>
    <property type="match status" value="1"/>
</dbReference>
<dbReference type="GO" id="GO:0042826">
    <property type="term" value="F:histone deacetylase binding"/>
    <property type="evidence" value="ECO:0007669"/>
    <property type="project" value="TreeGrafter"/>
</dbReference>
<dbReference type="SUPFAM" id="SSF48452">
    <property type="entry name" value="TPR-like"/>
    <property type="match status" value="1"/>
</dbReference>
<dbReference type="GO" id="GO:0005737">
    <property type="term" value="C:cytoplasm"/>
    <property type="evidence" value="ECO:0007669"/>
    <property type="project" value="TreeGrafter"/>
</dbReference>
<feature type="compositionally biased region" description="Basic and acidic residues" evidence="4">
    <location>
        <begin position="785"/>
        <end position="794"/>
    </location>
</feature>
<evidence type="ECO:0000313" key="5">
    <source>
        <dbReference type="EMBL" id="CBZ53111.1"/>
    </source>
</evidence>
<feature type="region of interest" description="Disordered" evidence="4">
    <location>
        <begin position="1330"/>
        <end position="1358"/>
    </location>
</feature>
<feature type="compositionally biased region" description="Polar residues" evidence="4">
    <location>
        <begin position="117"/>
        <end position="138"/>
    </location>
</feature>
<keyword evidence="2" id="KW-0808">Transferase</keyword>
<accession>F0VHB7</accession>
<feature type="compositionally biased region" description="Polar residues" evidence="4">
    <location>
        <begin position="97"/>
        <end position="107"/>
    </location>
</feature>
<dbReference type="InterPro" id="IPR046341">
    <property type="entry name" value="SET_dom_sf"/>
</dbReference>
<dbReference type="InterPro" id="IPR052097">
    <property type="entry name" value="SET-MYND_domain_protein"/>
</dbReference>
<organism evidence="5 7">
    <name type="scientific">Neospora caninum (strain Liverpool)</name>
    <dbReference type="NCBI Taxonomy" id="572307"/>
    <lineage>
        <taxon>Eukaryota</taxon>
        <taxon>Sar</taxon>
        <taxon>Alveolata</taxon>
        <taxon>Apicomplexa</taxon>
        <taxon>Conoidasida</taxon>
        <taxon>Coccidia</taxon>
        <taxon>Eucoccidiorida</taxon>
        <taxon>Eimeriorina</taxon>
        <taxon>Sarcocystidae</taxon>
        <taxon>Neospora</taxon>
    </lineage>
</organism>
<dbReference type="PANTHER" id="PTHR46165">
    <property type="entry name" value="SET AND MYND DOMAIN-CONTAINING PROTEIN 4"/>
    <property type="match status" value="1"/>
</dbReference>
<sequence length="1642" mass="175207">MGHVSHLYEHVKLHSPETLAQLRAVLSTFLLERDSRQQSSPPRGTDAVQPNLPRAAEQDETDLVAFLVSSAQTVEPLLRRVFLLSCLPPWPFLPATAQPSPRDSPTGNSGGKESLDPSVSNPERVSPLSASCPETTSARQPSSQQACICWYHLRKSGPISAALRRLGNTFLAAETPRLAIAAYTASLRFLPLSNSNATQLHAEQVQTPCRDLAVILSNRSAAYLRLGNARAALRDGTAGIRLDPSYPKAWFRRASACTALAKALEFHVSQLSAVLDACWRRSEASCRSPEHSRAAKIQRQRDLTQKAVATLQKEAAYASSVCTALRKREDTLSCKGSVAETRVATKGGTEGSADTGDELDLLLCSLRENSAWADLKEDGKPASGACHCVHAARIDVPEQSWRCGTGDREGQLGEALITQPSRPSKTSFPECFASTPTGPAPQNSQTVDGGEVDQLDQHVAESNPYLEYIHPRLRVREDDTTEGRGVVLALASARSSKRTADEVSRQSGIAKLRLPAFSTDPQVVLREYPVASYCLPSENSPLPRLPPGGSRELLGQVWEECISESRSSCGSKAVCTGCFTPVDTFWEAEDADWGGEFDDGLRRSRLCSITLTTPCLWCTSALFCCEECRDVSHHVATCRHSFGERDAATKEQTQCGRKAPSAHGVPNTPESVLAVEDASNAILDCIEQAVVCVISESGRSPSDKEAPGREGLGTEAATESQSATHRRGLGQEKAPEGSAGPRPGLKSVRERSQMLIQAADVERARAVAAILQAAPIEADSPLSEAKGDQAEAREVPVPAPERSHAAAQESDTSLAAAAACGAGNAKAANSGGRVSARRPSHDTATSEPRSRSMNLPVARTAGGCLEDSTRHVARQIMEVYVASLSVNGSALRGVFESPSDDERNDSRASLAASGDETGVDFVLPGSSLRVSTSSEAADAARPSWTASRMLSLAWHLPDDADALCDFLVNAVWIAGEYFFARSSSTVERLRRRTQNREAGEAQDGSAPSDGVEGKDLWTHWFTGVTGRLLLRAALRSYGAVWSNSFGLSLLLDESDSDWNVGRGLYLYASQFNHSCLPNALAVFGSGGRPADNEARRVDGASPGTETATCSIPFATGCPIEVRLCEGSPRGDSGKKSSEVEVTLSYGPVAGRGRKGWVGRQEVLRSEALFECRCKACTTWPPLAEFGGSENALDRGTGPLPLHPDLLGGLPCPRCCGDPALWQKVSAAAVLSNDRAIGLPRPRGIAASVSVAQGRLLHNDALLDAVRALMIDREYEGRKANTRAGNGPPQGQVAHRRTPSEAFSGRSHGGVAALRGGAFFLRTLVTDMKREKEAATGNGSREEVASAVSTNGSRPRCPDSRQHAAAVDCFARWTDSAMLAVLGHSCVAVPARGGRDGAPAWRCLCCGTVWTSDAQVARSFEGPRAAALRGIAAARSAVQKALRLARVPRFPPGRNEEGKTGEEREQTEELTVAGVRSLLDELLHEVARTTGHLSHEVCEVLDLRAMFESTCAHSLFGCESVCGEDNGPTKAACPASASAKGGAKPVLATGKGNHDAAAFEALLGAIWVLSLRYESGWRQPELCVELYKCASLAGNAGAMEEATVLSLAAQKTANRCYGVHHRISQLVHNLREALPTRDNADLF</sequence>
<feature type="compositionally biased region" description="Basic and acidic residues" evidence="4">
    <location>
        <begin position="1453"/>
        <end position="1463"/>
    </location>
</feature>
<dbReference type="GeneID" id="13443299"/>
<evidence type="ECO:0000313" key="7">
    <source>
        <dbReference type="Proteomes" id="UP000007494"/>
    </source>
</evidence>
<feature type="region of interest" description="Disordered" evidence="4">
    <location>
        <begin position="991"/>
        <end position="1010"/>
    </location>
</feature>
<reference evidence="6" key="4">
    <citation type="journal article" date="2015" name="PLoS ONE">
        <title>Comprehensive Evaluation of Toxoplasma gondii VEG and Neospora caninum LIV Genomes with Tachyzoite Stage Transcriptome and Proteome Defines Novel Transcript Features.</title>
        <authorList>
            <person name="Ramaprasad A."/>
            <person name="Mourier T."/>
            <person name="Naeem R."/>
            <person name="Malas T.B."/>
            <person name="Moussa E."/>
            <person name="Panigrahi A."/>
            <person name="Vermont S.J."/>
            <person name="Otto T.D."/>
            <person name="Wastling J."/>
            <person name="Pain A."/>
        </authorList>
    </citation>
    <scope>NUCLEOTIDE SEQUENCE</scope>
    <source>
        <strain evidence="6">Liverpool</strain>
    </source>
</reference>
<dbReference type="GO" id="GO:0032259">
    <property type="term" value="P:methylation"/>
    <property type="evidence" value="ECO:0007669"/>
    <property type="project" value="UniProtKB-KW"/>
</dbReference>
<evidence type="ECO:0000256" key="2">
    <source>
        <dbReference type="ARBA" id="ARBA00022679"/>
    </source>
</evidence>
<dbReference type="GO" id="GO:0008168">
    <property type="term" value="F:methyltransferase activity"/>
    <property type="evidence" value="ECO:0007669"/>
    <property type="project" value="UniProtKB-KW"/>
</dbReference>
<feature type="region of interest" description="Disordered" evidence="4">
    <location>
        <begin position="1448"/>
        <end position="1467"/>
    </location>
</feature>
<evidence type="ECO:0000313" key="6">
    <source>
        <dbReference type="EMBL" id="CEL67097.1"/>
    </source>
</evidence>
<feature type="region of interest" description="Disordered" evidence="4">
    <location>
        <begin position="825"/>
        <end position="853"/>
    </location>
</feature>
<feature type="region of interest" description="Disordered" evidence="4">
    <location>
        <begin position="649"/>
        <end position="668"/>
    </location>
</feature>
<keyword evidence="1" id="KW-0489">Methyltransferase</keyword>
<dbReference type="GO" id="GO:0005634">
    <property type="term" value="C:nucleus"/>
    <property type="evidence" value="ECO:0007669"/>
    <property type="project" value="TreeGrafter"/>
</dbReference>
<evidence type="ECO:0000256" key="3">
    <source>
        <dbReference type="ARBA" id="ARBA00022691"/>
    </source>
</evidence>
<dbReference type="OrthoDB" id="265717at2759"/>
<evidence type="ECO:0000256" key="1">
    <source>
        <dbReference type="ARBA" id="ARBA00022603"/>
    </source>
</evidence>
<feature type="compositionally biased region" description="Basic and acidic residues" evidence="4">
    <location>
        <begin position="1330"/>
        <end position="1343"/>
    </location>
</feature>
<feature type="region of interest" description="Disordered" evidence="4">
    <location>
        <begin position="780"/>
        <end position="812"/>
    </location>
</feature>
<evidence type="ECO:0000256" key="4">
    <source>
        <dbReference type="SAM" id="MobiDB-lite"/>
    </source>
</evidence>
<dbReference type="Proteomes" id="UP000007494">
    <property type="component" value="Chromosome VIIb"/>
</dbReference>
<dbReference type="EMBL" id="LN714482">
    <property type="protein sequence ID" value="CEL67097.1"/>
    <property type="molecule type" value="Genomic_DNA"/>
</dbReference>
<name>F0VHB7_NEOCL</name>
<dbReference type="PANTHER" id="PTHR46165:SF2">
    <property type="entry name" value="SET AND MYND DOMAIN-CONTAINING PROTEIN 4"/>
    <property type="match status" value="1"/>
</dbReference>
<reference evidence="7" key="3">
    <citation type="journal article" date="2012" name="PLoS Pathog.">
        <title>Comparative genomics of the apicomplexan parasites Toxoplasma gondii and Neospora caninum: Coccidia differing in host range and transmission strategy.</title>
        <authorList>
            <person name="Reid A.J."/>
            <person name="Vermont S.J."/>
            <person name="Cotton J.A."/>
            <person name="Harris D."/>
            <person name="Hill-Cawthorne G.A."/>
            <person name="Konen-Waisman S."/>
            <person name="Latham S.M."/>
            <person name="Mourier T."/>
            <person name="Norton R."/>
            <person name="Quail M.A."/>
            <person name="Sanders M."/>
            <person name="Shanmugam D."/>
            <person name="Sohal A."/>
            <person name="Wasmuth J.D."/>
            <person name="Brunk B."/>
            <person name="Grigg M.E."/>
            <person name="Howard J.C."/>
            <person name="Parkinson J."/>
            <person name="Roos D.S."/>
            <person name="Trees A.J."/>
            <person name="Berriman M."/>
            <person name="Pain A."/>
            <person name="Wastling J.M."/>
        </authorList>
    </citation>
    <scope>NUCLEOTIDE SEQUENCE [LARGE SCALE GENOMIC DNA]</scope>
    <source>
        <strain evidence="7">Liverpool</strain>
    </source>
</reference>
<reference evidence="5" key="2">
    <citation type="submission" date="2011-03" db="EMBL/GenBank/DDBJ databases">
        <title>Comparative genomics and transcriptomics of Neospora caninum and Toxoplasma gondii.</title>
        <authorList>
            <person name="Reid A.J."/>
            <person name="Sohal A."/>
            <person name="Harris D."/>
            <person name="Quail M."/>
            <person name="Sanders M."/>
            <person name="Berriman M."/>
            <person name="Wastling J.M."/>
            <person name="Pain A."/>
        </authorList>
    </citation>
    <scope>NUCLEOTIDE SEQUENCE</scope>
    <source>
        <strain evidence="5">Liverpool</strain>
    </source>
</reference>
<dbReference type="InterPro" id="IPR011990">
    <property type="entry name" value="TPR-like_helical_dom_sf"/>
</dbReference>
<keyword evidence="7" id="KW-1185">Reference proteome</keyword>
<dbReference type="eggNOG" id="ENOG502SYXJ">
    <property type="taxonomic scope" value="Eukaryota"/>
</dbReference>
<feature type="region of interest" description="Disordered" evidence="4">
    <location>
        <begin position="1278"/>
        <end position="1307"/>
    </location>
</feature>
<feature type="region of interest" description="Disordered" evidence="4">
    <location>
        <begin position="697"/>
        <end position="747"/>
    </location>
</feature>
<dbReference type="VEuPathDB" id="ToxoDB:NCLIV_029000"/>
<gene>
    <name evidence="6" type="ORF">BN1204_029000</name>
    <name evidence="5" type="ORF">NCLIV_029000</name>
</gene>
<dbReference type="InParanoid" id="F0VHB7"/>
<dbReference type="Gene3D" id="2.170.270.10">
    <property type="entry name" value="SET domain"/>
    <property type="match status" value="1"/>
</dbReference>
<feature type="region of interest" description="Disordered" evidence="4">
    <location>
        <begin position="95"/>
        <end position="138"/>
    </location>
</feature>
<feature type="compositionally biased region" description="Polar residues" evidence="4">
    <location>
        <begin position="842"/>
        <end position="853"/>
    </location>
</feature>
<reference evidence="5" key="1">
    <citation type="submission" date="2011-02" db="EMBL/GenBank/DDBJ databases">
        <authorList>
            <person name="Aslett M."/>
        </authorList>
    </citation>
    <scope>NUCLEOTIDE SEQUENCE</scope>
    <source>
        <strain evidence="5">Liverpool</strain>
    </source>
</reference>
<dbReference type="EMBL" id="FR823389">
    <property type="protein sequence ID" value="CBZ53111.1"/>
    <property type="molecule type" value="Genomic_DNA"/>
</dbReference>
<protein>
    <submittedName>
        <fullName evidence="6">Tetratricopeptide repeat-containing protein</fullName>
    </submittedName>
</protein>
<dbReference type="RefSeq" id="XP_003883143.1">
    <property type="nucleotide sequence ID" value="XM_003883094.1"/>
</dbReference>
<keyword evidence="3" id="KW-0949">S-adenosyl-L-methionine</keyword>
<dbReference type="OMA" id="WIAGEYF"/>
<proteinExistence type="predicted"/>